<organism evidence="2 3">
    <name type="scientific">Ficus carica</name>
    <name type="common">Common fig</name>
    <dbReference type="NCBI Taxonomy" id="3494"/>
    <lineage>
        <taxon>Eukaryota</taxon>
        <taxon>Viridiplantae</taxon>
        <taxon>Streptophyta</taxon>
        <taxon>Embryophyta</taxon>
        <taxon>Tracheophyta</taxon>
        <taxon>Spermatophyta</taxon>
        <taxon>Magnoliopsida</taxon>
        <taxon>eudicotyledons</taxon>
        <taxon>Gunneridae</taxon>
        <taxon>Pentapetalae</taxon>
        <taxon>rosids</taxon>
        <taxon>fabids</taxon>
        <taxon>Rosales</taxon>
        <taxon>Moraceae</taxon>
        <taxon>Ficeae</taxon>
        <taxon>Ficus</taxon>
    </lineage>
</organism>
<dbReference type="PANTHER" id="PTHR31170:SF25">
    <property type="entry name" value="BNAA09G04570D PROTEIN"/>
    <property type="match status" value="1"/>
</dbReference>
<dbReference type="InterPro" id="IPR004158">
    <property type="entry name" value="DUF247_pln"/>
</dbReference>
<protein>
    <submittedName>
        <fullName evidence="2">Uncharacterized protein</fullName>
    </submittedName>
</protein>
<evidence type="ECO:0000256" key="1">
    <source>
        <dbReference type="SAM" id="Phobius"/>
    </source>
</evidence>
<dbReference type="PANTHER" id="PTHR31170">
    <property type="entry name" value="BNAC04G53230D PROTEIN"/>
    <property type="match status" value="1"/>
</dbReference>
<dbReference type="EMBL" id="BTGU01000104">
    <property type="protein sequence ID" value="GMN60978.1"/>
    <property type="molecule type" value="Genomic_DNA"/>
</dbReference>
<name>A0AA88IZ25_FICCA</name>
<keyword evidence="1" id="KW-0472">Membrane</keyword>
<evidence type="ECO:0000313" key="2">
    <source>
        <dbReference type="EMBL" id="GMN60978.1"/>
    </source>
</evidence>
<comment type="caution">
    <text evidence="2">The sequence shown here is derived from an EMBL/GenBank/DDBJ whole genome shotgun (WGS) entry which is preliminary data.</text>
</comment>
<gene>
    <name evidence="2" type="ORF">TIFTF001_030045</name>
</gene>
<dbReference type="AlphaFoldDB" id="A0AA88IZ25"/>
<feature type="transmembrane region" description="Helical" evidence="1">
    <location>
        <begin position="422"/>
        <end position="445"/>
    </location>
</feature>
<reference evidence="2" key="1">
    <citation type="submission" date="2023-07" db="EMBL/GenBank/DDBJ databases">
        <title>draft genome sequence of fig (Ficus carica).</title>
        <authorList>
            <person name="Takahashi T."/>
            <person name="Nishimura K."/>
        </authorList>
    </citation>
    <scope>NUCLEOTIDE SEQUENCE</scope>
</reference>
<sequence length="449" mass="51410">MFNADLSTILDRMTEKYCAVPIKDQPEIEAVEMTSRSAAQEITSQGHHTSDKAEDIVGVSVEDKELLNELTAEENKKTSSKDKNRQAKIQRVPTIMLRQANAQEYYKPRAMVIGPLHCNISTTLLEKKLKIKLTATFIKASGQTGERLLREIKNNINGLKEQFDENLIESCSDETLARMLFLDGCSILQFINSFLKDDLNDFEINNGAQATLIQQDLFLLENQIPFQVLMLLMRLSDHGDELMTCIDNFILVNHLLRSAHFSMYRRSFRNVQDLKAAGIKFKPSNSRSLRAISFSTRFFTAGQLKLPPLIVDDSTVRKLWNLVAFEMCPDNNRANFGVTSYLSFLDSLIDTEQDVKDLRSAHIIRNRLNSDAEVAELFNTIGSNLVPDEAYFQVKNKIQRYYERRSSTWMAQVCREHFRNPWTITALLAAITLLLLTTIQTWYAVYPKK</sequence>
<keyword evidence="3" id="KW-1185">Reference proteome</keyword>
<dbReference type="Pfam" id="PF03140">
    <property type="entry name" value="DUF247"/>
    <property type="match status" value="2"/>
</dbReference>
<evidence type="ECO:0000313" key="3">
    <source>
        <dbReference type="Proteomes" id="UP001187192"/>
    </source>
</evidence>
<proteinExistence type="predicted"/>
<accession>A0AA88IZ25</accession>
<keyword evidence="1" id="KW-0812">Transmembrane</keyword>
<keyword evidence="1" id="KW-1133">Transmembrane helix</keyword>
<dbReference type="Proteomes" id="UP001187192">
    <property type="component" value="Unassembled WGS sequence"/>
</dbReference>